<feature type="coiled-coil region" evidence="1">
    <location>
        <begin position="951"/>
        <end position="1062"/>
    </location>
</feature>
<feature type="region of interest" description="Disordered" evidence="2">
    <location>
        <begin position="1"/>
        <end position="109"/>
    </location>
</feature>
<organism evidence="3 4">
    <name type="scientific">Colocasia esculenta</name>
    <name type="common">Wild taro</name>
    <name type="synonym">Arum esculentum</name>
    <dbReference type="NCBI Taxonomy" id="4460"/>
    <lineage>
        <taxon>Eukaryota</taxon>
        <taxon>Viridiplantae</taxon>
        <taxon>Streptophyta</taxon>
        <taxon>Embryophyta</taxon>
        <taxon>Tracheophyta</taxon>
        <taxon>Spermatophyta</taxon>
        <taxon>Magnoliopsida</taxon>
        <taxon>Liliopsida</taxon>
        <taxon>Araceae</taxon>
        <taxon>Aroideae</taxon>
        <taxon>Colocasieae</taxon>
        <taxon>Colocasia</taxon>
    </lineage>
</organism>
<proteinExistence type="predicted"/>
<evidence type="ECO:0000256" key="1">
    <source>
        <dbReference type="SAM" id="Coils"/>
    </source>
</evidence>
<feature type="compositionally biased region" description="Low complexity" evidence="2">
    <location>
        <begin position="7"/>
        <end position="16"/>
    </location>
</feature>
<feature type="coiled-coil region" evidence="1">
    <location>
        <begin position="790"/>
        <end position="911"/>
    </location>
</feature>
<evidence type="ECO:0000256" key="2">
    <source>
        <dbReference type="SAM" id="MobiDB-lite"/>
    </source>
</evidence>
<comment type="caution">
    <text evidence="3">The sequence shown here is derived from an EMBL/GenBank/DDBJ whole genome shotgun (WGS) entry which is preliminary data.</text>
</comment>
<keyword evidence="1" id="KW-0175">Coiled coil</keyword>
<gene>
    <name evidence="3" type="ORF">Taro_049425</name>
</gene>
<feature type="coiled-coil region" evidence="1">
    <location>
        <begin position="1369"/>
        <end position="1448"/>
    </location>
</feature>
<keyword evidence="4" id="KW-1185">Reference proteome</keyword>
<feature type="coiled-coil region" evidence="1">
    <location>
        <begin position="651"/>
        <end position="678"/>
    </location>
</feature>
<dbReference type="EMBL" id="NMUH01007021">
    <property type="protein sequence ID" value="MQM16471.1"/>
    <property type="molecule type" value="Genomic_DNA"/>
</dbReference>
<feature type="coiled-coil region" evidence="1">
    <location>
        <begin position="437"/>
        <end position="541"/>
    </location>
</feature>
<reference evidence="3" key="1">
    <citation type="submission" date="2017-07" db="EMBL/GenBank/DDBJ databases">
        <title>Taro Niue Genome Assembly and Annotation.</title>
        <authorList>
            <person name="Atibalentja N."/>
            <person name="Keating K."/>
            <person name="Fields C.J."/>
        </authorList>
    </citation>
    <scope>NUCLEOTIDE SEQUENCE</scope>
    <source>
        <strain evidence="3">Niue_2</strain>
        <tissue evidence="3">Leaf</tissue>
    </source>
</reference>
<evidence type="ECO:0000313" key="4">
    <source>
        <dbReference type="Proteomes" id="UP000652761"/>
    </source>
</evidence>
<name>A0A843XAX8_COLES</name>
<feature type="region of interest" description="Disordered" evidence="2">
    <location>
        <begin position="132"/>
        <end position="172"/>
    </location>
</feature>
<feature type="coiled-coil region" evidence="1">
    <location>
        <begin position="1241"/>
        <end position="1275"/>
    </location>
</feature>
<protein>
    <submittedName>
        <fullName evidence="3">Uncharacterized protein</fullName>
    </submittedName>
</protein>
<sequence>MSRRSADSSTSSSSSTEGEDEEEVVLKDTDRISMSKSFSRPGGALAAASSSDASVSGPGAGEEERGSGFADPQSPGGSSSSGDGVAAQQSPSEVSVSEGESSSSEGVLVERPINLYQDSRCLQGDDSGILVNIDGSMQEGDREVDDSGREDTFVDAPDQLGFSEGRSPSGLGESMAVIEIEQSNREKELADEVARLTTQLERTSSECRKYKEEIEVHGREMVNLRSQLQAIVDRQSRVVSDDSARAEDGGGSEHVTSLIPLNVMVTDCSKLASHFKNDLEERLQLENHARELNAIVHAKDQEIEELSVNASETSLSHDVIFSYLTSLQGTWLEFLRRATDDPIKRLLTSLRRVLPLDDEYSEDSVVDGISLVEKWTTLLIEKHLHLISNTEQLGHCLAAIDSDFVMPHQNELGHIFDAVNMELFESKRKESHFLETVNELKKEKGEMLEQLDRAKHDLEEAKAEASKTKAELELAENKFMSAKEKLSMAVTKGKSLVQQRDSLKQSLTEKTSELEKCLLELQQKSDALEASKASIEELSKSQLLIQDSLSQKNKVLLEIEEVILQIDYPNDFQPSEFVDRVRWLVDQKQIAEKVLLESQKLKDVLSSFGLPGAISSSDAECQIRWVFDSFIQSKDDASRLQDELACTQATITSCESQLHEALKEIDNLTTSLSEGKQEINSLQVVHEDLLCKYEGIVEKFSQVSSEKGRLIKALMEASESTSDHPLSSEVDRVIDECIGKIELRRQTALKSSAVESEQFQRLQTLLYVKNQELVLSEKILEDEMLDKTVVVNLSSELNQASEEVRSLRNERDGLQKDLERVEEKCSMLREKLSMAVKKGKGLVQEREGFKHSLEEKNSQIEKLKHDLKLQEPIVLELKEQIKTLSTDLEHMQQLEVSIASLKEERDQFEEFLQESNGSLQRLTDMIDCISLPSRITFEEPVERLKRITEYIYEIEAAKAAAEQELENAKEEAHVQATKLADAYSSIRSLEDSLSQAEKTISVIFEEKEAVKLEKLQAEQELEKVKEDAHGLADKLAQSYVTTENLQDALSQTENSISILTDEKDGVESRFQQEIVSLNAKLASCMEELAGTRGSLENQSSAFISHLRHLQMLMKDKGLLVLMLEGFKKKVDGLKILGILIQNIHDKFAPRGSQGHPDSEEDSHLRKFFSLPQFEDYASGRMITIDARVFDAAEDTPCFAKVVEDSSHQMKHITDSFNDFSVYVDEHITLLSEALQTTINVLDGMTQTKEQLVLDLNNLEAHNQAQELQMASLQNDISMLLSACKRAGQDLQIEFQDILDKDLIAEYRIHDSSLLPASRENEGDVIEGQSINNGEDEYNVAAAELLAAARRVNSEIQQFARVQSMWMLKVDDLKRKLKDSELAAEVATQEKNEKHEMVLKLHADVEELQSSFKDMKIKMEDYQAKEAILRDHEAEISSLHDKLVEKETEERTKLFLEEQLEQLFGKIATIEIPFKELGVDAERHNFSNPVDKFFYVVDNVSKLQDMINSMAHEQEDMKVALADHLHELEQLRKASKSYVIINQDLENRKSDLMELSMGLEKVIQKLGGYDFFENKKPVDVKGLLQQLERLVIASTQDSEALKSRVQELGVKLQSSQTLNEELSSSIKLLESSSRPSLPDVATSETSSIVTGPEISEIEEGGSIGKKSPTPVPAAAFVRTMRKGSSDHLTLNIDPESERLISTHEIDDKGHVFKSLNTSGLIPKQGKHIADRIDGIWVSAGRVLMRRPGARIGLIAYWLLLHIWALGSIL</sequence>
<dbReference type="Proteomes" id="UP000652761">
    <property type="component" value="Unassembled WGS sequence"/>
</dbReference>
<accession>A0A843XAX8</accession>
<evidence type="ECO:0000313" key="3">
    <source>
        <dbReference type="EMBL" id="MQM16471.1"/>
    </source>
</evidence>
<dbReference type="PANTHER" id="PTHR43939">
    <property type="entry name" value="COILED-COIL DOMAIN-CONTAINING PROTEIN 158"/>
    <property type="match status" value="1"/>
</dbReference>
<feature type="compositionally biased region" description="Low complexity" evidence="2">
    <location>
        <begin position="42"/>
        <end position="57"/>
    </location>
</feature>
<feature type="compositionally biased region" description="Low complexity" evidence="2">
    <location>
        <begin position="70"/>
        <end position="109"/>
    </location>
</feature>
<dbReference type="OrthoDB" id="10255522at2759"/>
<feature type="coiled-coil region" evidence="1">
    <location>
        <begin position="186"/>
        <end position="227"/>
    </location>
</feature>
<feature type="compositionally biased region" description="Basic and acidic residues" evidence="2">
    <location>
        <begin position="24"/>
        <end position="33"/>
    </location>
</feature>
<feature type="compositionally biased region" description="Basic and acidic residues" evidence="2">
    <location>
        <begin position="139"/>
        <end position="152"/>
    </location>
</feature>
<dbReference type="PANTHER" id="PTHR43939:SF68">
    <property type="entry name" value="CENTROSOMAL PROTEIN OF 290 KDA-LIKE"/>
    <property type="match status" value="1"/>
</dbReference>